<dbReference type="EMBL" id="JAEMWU010000003">
    <property type="protein sequence ID" value="MBN8206876.1"/>
    <property type="molecule type" value="Genomic_DNA"/>
</dbReference>
<evidence type="ECO:0000313" key="4">
    <source>
        <dbReference type="Proteomes" id="UP000664385"/>
    </source>
</evidence>
<name>A0A939DX12_9MICO</name>
<accession>A0A939DX12</accession>
<proteinExistence type="predicted"/>
<keyword evidence="2" id="KW-0472">Membrane</keyword>
<sequence>MHRNRRRIAALRESLALAWQALRSWSTRQILIATASAVAVAIVLGVATVLIPNGLFTREIPPVWWNYPVWLITSAVTGLLIGTYVQPQRSAADVVAPTPDASHEGSGSAASSREERRTGRFAVAGGMLAWFAVGCPVCNKIALIALGYTGALTWFAPAQPLLAAAALILSTVAAVWRLRGQVACPLPAPRAQAVTA</sequence>
<protein>
    <submittedName>
        <fullName evidence="3">Uncharacterized protein</fullName>
    </submittedName>
</protein>
<feature type="transmembrane region" description="Helical" evidence="2">
    <location>
        <begin position="63"/>
        <end position="85"/>
    </location>
</feature>
<gene>
    <name evidence="3" type="ORF">JF543_13035</name>
</gene>
<evidence type="ECO:0000256" key="1">
    <source>
        <dbReference type="SAM" id="MobiDB-lite"/>
    </source>
</evidence>
<feature type="transmembrane region" description="Helical" evidence="2">
    <location>
        <begin position="30"/>
        <end position="51"/>
    </location>
</feature>
<dbReference type="RefSeq" id="WP_179410277.1">
    <property type="nucleotide sequence ID" value="NZ_CP063379.1"/>
</dbReference>
<feature type="transmembrane region" description="Helical" evidence="2">
    <location>
        <begin position="154"/>
        <end position="176"/>
    </location>
</feature>
<feature type="transmembrane region" description="Helical" evidence="2">
    <location>
        <begin position="121"/>
        <end position="148"/>
    </location>
</feature>
<dbReference type="Proteomes" id="UP000664385">
    <property type="component" value="Unassembled WGS sequence"/>
</dbReference>
<evidence type="ECO:0000313" key="3">
    <source>
        <dbReference type="EMBL" id="MBN8206876.1"/>
    </source>
</evidence>
<feature type="region of interest" description="Disordered" evidence="1">
    <location>
        <begin position="95"/>
        <end position="114"/>
    </location>
</feature>
<keyword evidence="2" id="KW-0812">Transmembrane</keyword>
<comment type="caution">
    <text evidence="3">The sequence shown here is derived from an EMBL/GenBank/DDBJ whole genome shotgun (WGS) entry which is preliminary data.</text>
</comment>
<organism evidence="3 4">
    <name type="scientific">Microbacterium esteraromaticum</name>
    <dbReference type="NCBI Taxonomy" id="57043"/>
    <lineage>
        <taxon>Bacteria</taxon>
        <taxon>Bacillati</taxon>
        <taxon>Actinomycetota</taxon>
        <taxon>Actinomycetes</taxon>
        <taxon>Micrococcales</taxon>
        <taxon>Microbacteriaceae</taxon>
        <taxon>Microbacterium</taxon>
    </lineage>
</organism>
<keyword evidence="2" id="KW-1133">Transmembrane helix</keyword>
<reference evidence="3" key="1">
    <citation type="submission" date="2020-12" db="EMBL/GenBank/DDBJ databases">
        <title>PHA producing bacteria isolated from mangrove.</title>
        <authorList>
            <person name="Zheng W."/>
            <person name="Yu S."/>
            <person name="Huang Y."/>
        </authorList>
    </citation>
    <scope>NUCLEOTIDE SEQUENCE</scope>
    <source>
        <strain evidence="3">GN8-5</strain>
    </source>
</reference>
<dbReference type="AlphaFoldDB" id="A0A939DX12"/>
<evidence type="ECO:0000256" key="2">
    <source>
        <dbReference type="SAM" id="Phobius"/>
    </source>
</evidence>